<organism evidence="2 3">
    <name type="scientific">Hypsizygus marmoreus</name>
    <name type="common">White beech mushroom</name>
    <name type="synonym">Agaricus marmoreus</name>
    <dbReference type="NCBI Taxonomy" id="39966"/>
    <lineage>
        <taxon>Eukaryota</taxon>
        <taxon>Fungi</taxon>
        <taxon>Dikarya</taxon>
        <taxon>Basidiomycota</taxon>
        <taxon>Agaricomycotina</taxon>
        <taxon>Agaricomycetes</taxon>
        <taxon>Agaricomycetidae</taxon>
        <taxon>Agaricales</taxon>
        <taxon>Tricholomatineae</taxon>
        <taxon>Lyophyllaceae</taxon>
        <taxon>Hypsizygus</taxon>
    </lineage>
</organism>
<feature type="region of interest" description="Disordered" evidence="1">
    <location>
        <begin position="37"/>
        <end position="60"/>
    </location>
</feature>
<dbReference type="OrthoDB" id="3149711at2759"/>
<comment type="caution">
    <text evidence="2">The sequence shown here is derived from an EMBL/GenBank/DDBJ whole genome shotgun (WGS) entry which is preliminary data.</text>
</comment>
<dbReference type="AlphaFoldDB" id="A0A369K727"/>
<evidence type="ECO:0000256" key="1">
    <source>
        <dbReference type="SAM" id="MobiDB-lite"/>
    </source>
</evidence>
<protein>
    <submittedName>
        <fullName evidence="2">Uncharacterized protein</fullName>
    </submittedName>
</protein>
<gene>
    <name evidence="2" type="ORF">Hypma_015626</name>
</gene>
<reference evidence="2" key="1">
    <citation type="submission" date="2018-04" db="EMBL/GenBank/DDBJ databases">
        <title>Whole genome sequencing of Hypsizygus marmoreus.</title>
        <authorList>
            <person name="Choi I.-G."/>
            <person name="Min B."/>
            <person name="Kim J.-G."/>
            <person name="Kim S."/>
            <person name="Oh Y.-L."/>
            <person name="Kong W.-S."/>
            <person name="Park H."/>
            <person name="Jeong J."/>
            <person name="Song E.-S."/>
        </authorList>
    </citation>
    <scope>NUCLEOTIDE SEQUENCE [LARGE SCALE GENOMIC DNA]</scope>
    <source>
        <strain evidence="2">51987-8</strain>
    </source>
</reference>
<dbReference type="InParanoid" id="A0A369K727"/>
<dbReference type="Proteomes" id="UP000076154">
    <property type="component" value="Unassembled WGS sequence"/>
</dbReference>
<keyword evidence="3" id="KW-1185">Reference proteome</keyword>
<evidence type="ECO:0000313" key="2">
    <source>
        <dbReference type="EMBL" id="RDB29270.1"/>
    </source>
</evidence>
<sequence>MHHRALRLLISAPYHPHAATLTFTSILQVAAGRAWTRTANPRSPPAAPRTSAGISTNATQTPSFAVPSAKAEQTGQSSPSLQEHSLSFRAALRAKKAELSSISSSSSHPARIARRRQSPSVAYLEPETVEDSDFHFVDPGRSPSYPPDTPQRSPRLARSSHRHYRDFGSPVGSQLSQPLRPLFPLAKSPPSLYQNLLYLLSHRDPLPSLPALLDYHDLHPGLRTTRSYNLLIALALRNGSYGTVEWLLATMRVDRLRGDLETQKLKVRWLVQSGWWNQAWDEVVTASPAAGTIPLPIWLEFFRTLKRGTIRRRPRGRRALNTDDGGDAILCPSSEVVTEPSDPTNIYSARHRVLISHQPAFTPQELAQTPPRAVYSIVMLLLKSRQSNVAFSLTKMYLVNLPRKIPSAWARTCLDIIHLHIAMGSSHSGLRKLIETRRTLISLILSHSALRPTSTTLFLLLAPLRQARRSGTVAWNILRRFKAQWGPAIEDRRVRRRVAQLATKEGRMDIVDAIIRAERPSRWAHATWKLTRRVVGDVVTSPPHRLLRPPAKKIFRHNGREQRHWCHLMKRTRRMKNCTE</sequence>
<name>A0A369K727_HYPMA</name>
<proteinExistence type="predicted"/>
<feature type="region of interest" description="Disordered" evidence="1">
    <location>
        <begin position="100"/>
        <end position="160"/>
    </location>
</feature>
<evidence type="ECO:0000313" key="3">
    <source>
        <dbReference type="Proteomes" id="UP000076154"/>
    </source>
</evidence>
<accession>A0A369K727</accession>
<dbReference type="EMBL" id="LUEZ02000010">
    <property type="protein sequence ID" value="RDB29270.1"/>
    <property type="molecule type" value="Genomic_DNA"/>
</dbReference>